<keyword evidence="5" id="KW-1185">Reference proteome</keyword>
<accession>A0A6H1U4G7</accession>
<dbReference type="Pfam" id="PF01553">
    <property type="entry name" value="Acyltransferase"/>
    <property type="match status" value="1"/>
</dbReference>
<dbReference type="PANTHER" id="PTHR10434">
    <property type="entry name" value="1-ACYL-SN-GLYCEROL-3-PHOSPHATE ACYLTRANSFERASE"/>
    <property type="match status" value="1"/>
</dbReference>
<dbReference type="Proteomes" id="UP000500857">
    <property type="component" value="Chromosome"/>
</dbReference>
<dbReference type="CDD" id="cd07989">
    <property type="entry name" value="LPLAT_AGPAT-like"/>
    <property type="match status" value="1"/>
</dbReference>
<protein>
    <submittedName>
        <fullName evidence="4">1-acyl-sn-glycerol-3-phosphate acyltransferase</fullName>
    </submittedName>
</protein>
<sequence length="241" mass="26758">MRFFSPSPQTALELDNIDSKIDPWLGRLVYPLGRFLVLPAYFGTIAVRGRDRLPSDGPIVLAPTHRSRWDPILVAYATGRHVTGRDLRYMVTANEVKGVQGWFIRRLGGFPIDTENPGIASLRHGIELLHDRQMLVIFPEGNIFRDGQLHRLKPGLTRLAVQAEASQADLGVQIVPISLHYSDPFPSWGCDVEIRIGDPLRVAEYVSAGNKRGAEQLRSHLQSALEALERGDPSALEPQAA</sequence>
<evidence type="ECO:0000256" key="2">
    <source>
        <dbReference type="ARBA" id="ARBA00023315"/>
    </source>
</evidence>
<name>A0A6H1U4G7_9CYAN</name>
<dbReference type="KEGG" id="oxy:HCG48_22625"/>
<evidence type="ECO:0000259" key="3">
    <source>
        <dbReference type="SMART" id="SM00563"/>
    </source>
</evidence>
<organism evidence="4 5">
    <name type="scientific">Oxynema aestuarii AP17</name>
    <dbReference type="NCBI Taxonomy" id="2064643"/>
    <lineage>
        <taxon>Bacteria</taxon>
        <taxon>Bacillati</taxon>
        <taxon>Cyanobacteriota</taxon>
        <taxon>Cyanophyceae</taxon>
        <taxon>Oscillatoriophycideae</taxon>
        <taxon>Oscillatoriales</taxon>
        <taxon>Oscillatoriaceae</taxon>
        <taxon>Oxynema</taxon>
        <taxon>Oxynema aestuarii</taxon>
    </lineage>
</organism>
<dbReference type="GO" id="GO:0003841">
    <property type="term" value="F:1-acylglycerol-3-phosphate O-acyltransferase activity"/>
    <property type="evidence" value="ECO:0007669"/>
    <property type="project" value="TreeGrafter"/>
</dbReference>
<dbReference type="GO" id="GO:0006654">
    <property type="term" value="P:phosphatidic acid biosynthetic process"/>
    <property type="evidence" value="ECO:0007669"/>
    <property type="project" value="TreeGrafter"/>
</dbReference>
<dbReference type="AlphaFoldDB" id="A0A6H1U4G7"/>
<proteinExistence type="predicted"/>
<dbReference type="SMART" id="SM00563">
    <property type="entry name" value="PlsC"/>
    <property type="match status" value="1"/>
</dbReference>
<dbReference type="PANTHER" id="PTHR10434:SF11">
    <property type="entry name" value="1-ACYL-SN-GLYCEROL-3-PHOSPHATE ACYLTRANSFERASE"/>
    <property type="match status" value="1"/>
</dbReference>
<dbReference type="InterPro" id="IPR002123">
    <property type="entry name" value="Plipid/glycerol_acylTrfase"/>
</dbReference>
<evidence type="ECO:0000313" key="5">
    <source>
        <dbReference type="Proteomes" id="UP000500857"/>
    </source>
</evidence>
<keyword evidence="2 4" id="KW-0012">Acyltransferase</keyword>
<gene>
    <name evidence="4" type="ORF">HCG48_22625</name>
</gene>
<feature type="domain" description="Phospholipid/glycerol acyltransferase" evidence="3">
    <location>
        <begin position="59"/>
        <end position="182"/>
    </location>
</feature>
<evidence type="ECO:0000256" key="1">
    <source>
        <dbReference type="ARBA" id="ARBA00022679"/>
    </source>
</evidence>
<keyword evidence="1 4" id="KW-0808">Transferase</keyword>
<dbReference type="EMBL" id="CP051167">
    <property type="protein sequence ID" value="QIZ73050.1"/>
    <property type="molecule type" value="Genomic_DNA"/>
</dbReference>
<evidence type="ECO:0000313" key="4">
    <source>
        <dbReference type="EMBL" id="QIZ73050.1"/>
    </source>
</evidence>
<reference evidence="4 5" key="1">
    <citation type="submission" date="2020-04" db="EMBL/GenBank/DDBJ databases">
        <authorList>
            <person name="Basu S."/>
            <person name="Maruthanayagam V."/>
            <person name="Chakraborty S."/>
            <person name="Pramanik A."/>
            <person name="Mukherjee J."/>
            <person name="Brink B."/>
        </authorList>
    </citation>
    <scope>NUCLEOTIDE SEQUENCE [LARGE SCALE GENOMIC DNA]</scope>
    <source>
        <strain evidence="4 5">AP17</strain>
    </source>
</reference>
<dbReference type="SUPFAM" id="SSF69593">
    <property type="entry name" value="Glycerol-3-phosphate (1)-acyltransferase"/>
    <property type="match status" value="1"/>
</dbReference>
<dbReference type="RefSeq" id="WP_168571196.1">
    <property type="nucleotide sequence ID" value="NZ_CP051167.1"/>
</dbReference>